<accession>F8ANU5</accession>
<reference evidence="3" key="1">
    <citation type="submission" date="2011-05" db="EMBL/GenBank/DDBJ databases">
        <title>Complete sequence of chromosome of Methanothermococcus okinawensis IH1.</title>
        <authorList>
            <consortium name="US DOE Joint Genome Institute"/>
            <person name="Lucas S."/>
            <person name="Han J."/>
            <person name="Lapidus A."/>
            <person name="Cheng J.-F."/>
            <person name="Goodwin L."/>
            <person name="Pitluck S."/>
            <person name="Peters L."/>
            <person name="Mikhailova N."/>
            <person name="Held B."/>
            <person name="Han C."/>
            <person name="Tapia R."/>
            <person name="Land M."/>
            <person name="Hauser L."/>
            <person name="Kyrpides N."/>
            <person name="Ivanova N."/>
            <person name="Pagani I."/>
            <person name="Sieprawska-Lupa M."/>
            <person name="Takai K."/>
            <person name="Miyazaki J."/>
            <person name="Whitman W."/>
            <person name="Woyke T."/>
        </authorList>
    </citation>
    <scope>NUCLEOTIDE SEQUENCE</scope>
    <source>
        <strain evidence="3">IH1</strain>
    </source>
</reference>
<evidence type="ECO:0000256" key="2">
    <source>
        <dbReference type="SAM" id="MobiDB-lite"/>
    </source>
</evidence>
<evidence type="ECO:0000313" key="4">
    <source>
        <dbReference type="Proteomes" id="UP000009296"/>
    </source>
</evidence>
<feature type="compositionally biased region" description="Basic and acidic residues" evidence="2">
    <location>
        <begin position="280"/>
        <end position="289"/>
    </location>
</feature>
<dbReference type="Proteomes" id="UP000009296">
    <property type="component" value="Chromosome"/>
</dbReference>
<keyword evidence="4" id="KW-1185">Reference proteome</keyword>
<sequence>MATQREYIENAITEITDITNHSNDLYDIFKTIKLKIYTPNLPEPPELVKKRINEFEGKLLDIDHDDWNGDSIVGKFLKTWWDDSTNEGFAEVGIFNKAKAVVDLIKEGKIKYFSPSFWITYLGENIIDVLPKGGALCQYTIPDDPDCGVIDHSRRKNMDDEMIKKIMEENTLLKQQLEEKEKQIQSVSASHSKTIGELKAEHSKELKAAEERGFKKAKTLLELHSKYNIDEEVEKQLIEAIDNNDALKVAELVHSLKPKENDALAVGEGNHSNNMSPEEYLQKLRNGEL</sequence>
<dbReference type="STRING" id="647113.Metok_0309"/>
<gene>
    <name evidence="3" type="ordered locus">Metok_0309</name>
</gene>
<organism evidence="3 4">
    <name type="scientific">Methanothermococcus okinawensis (strain DSM 14208 / JCM 11175 / IH1)</name>
    <dbReference type="NCBI Taxonomy" id="647113"/>
    <lineage>
        <taxon>Archaea</taxon>
        <taxon>Methanobacteriati</taxon>
        <taxon>Methanobacteriota</taxon>
        <taxon>Methanomada group</taxon>
        <taxon>Methanococci</taxon>
        <taxon>Methanococcales</taxon>
        <taxon>Methanococcaceae</taxon>
        <taxon>Methanothermococcus</taxon>
    </lineage>
</organism>
<proteinExistence type="predicted"/>
<dbReference type="eggNOG" id="arCOG09508">
    <property type="taxonomic scope" value="Archaea"/>
</dbReference>
<keyword evidence="1" id="KW-0175">Coiled coil</keyword>
<feature type="coiled-coil region" evidence="1">
    <location>
        <begin position="163"/>
        <end position="190"/>
    </location>
</feature>
<dbReference type="RefSeq" id="WP_013866485.1">
    <property type="nucleotide sequence ID" value="NC_015636.1"/>
</dbReference>
<dbReference type="KEGG" id="mok:Metok_0309"/>
<feature type="region of interest" description="Disordered" evidence="2">
    <location>
        <begin position="263"/>
        <end position="289"/>
    </location>
</feature>
<dbReference type="HOGENOM" id="CLU_961768_0_0_2"/>
<protein>
    <submittedName>
        <fullName evidence="3">Uncharacterized protein</fullName>
    </submittedName>
</protein>
<dbReference type="AlphaFoldDB" id="F8ANU5"/>
<dbReference type="EMBL" id="CP002792">
    <property type="protein sequence ID" value="AEH06299.1"/>
    <property type="molecule type" value="Genomic_DNA"/>
</dbReference>
<evidence type="ECO:0000256" key="1">
    <source>
        <dbReference type="SAM" id="Coils"/>
    </source>
</evidence>
<dbReference type="GeneID" id="10772427"/>
<name>F8ANU5_METOI</name>
<evidence type="ECO:0000313" key="3">
    <source>
        <dbReference type="EMBL" id="AEH06299.1"/>
    </source>
</evidence>